<sequence>MSNTIIKLENALFKGLSTAKGSPSVFHNPISLEIKTNERWAIIGTYKAQMMKVLASQYMPEPALSRTYPFLNKSIWPQSAIQFLEFKGALPTAHLAARYEFFKDEFDETTKKFVIGNVNNNSRIINEDLVHEVFEKLKLQGLENRWVMGLSNGQTRRARLARALVREPKLLLVDDPFLGLDPTATSVVSEVLGSLAPNPHVVLGLRYQDEIPDWITHIAVVDETGIITQGEKSQIKDQLEELKSKDLQLKQEQLSFNKEKLENIKKLFQKDGKIDYSIPLLEFNDISVAYRGQPVIENLNWKVHHGERWHVRGDNGTGKSTLLALITAEHPQSWNSKIIMNGEPRETGRHNFFDINENIGFASPELHVVFPQSLTAYEAISTGYLVSSFVPPKNLSQEKIDRINTFFKEFNLESIKHKEFRDLGISDQKLILFIRSLIRNPDLLILDEALSVMDDARIEQCKELLRHYPGTILSIGHLDSEVPDTDRYIRLLGPGKYEIGLK</sequence>
<dbReference type="InterPro" id="IPR003439">
    <property type="entry name" value="ABC_transporter-like_ATP-bd"/>
</dbReference>
<keyword evidence="4" id="KW-0378">Hydrolase</keyword>
<dbReference type="EC" id="3.6.3.17" evidence="4"/>
<comment type="caution">
    <text evidence="4">The sequence shown here is derived from an EMBL/GenBank/DDBJ whole genome shotgun (WGS) entry which is preliminary data.</text>
</comment>
<dbReference type="PANTHER" id="PTHR43514">
    <property type="entry name" value="ABC TRANSPORTER I FAMILY MEMBER 10"/>
    <property type="match status" value="1"/>
</dbReference>
<organism evidence="4 5">
    <name type="scientific">Wickerhamomyces ciferrii (strain ATCC 14091 / BCRC 22168 / CBS 111 / JCM 3599 / NBRC 0793 / NRRL Y-1031 F-60-10)</name>
    <name type="common">Yeast</name>
    <name type="synonym">Pichia ciferrii</name>
    <dbReference type="NCBI Taxonomy" id="1206466"/>
    <lineage>
        <taxon>Eukaryota</taxon>
        <taxon>Fungi</taxon>
        <taxon>Dikarya</taxon>
        <taxon>Ascomycota</taxon>
        <taxon>Saccharomycotina</taxon>
        <taxon>Saccharomycetes</taxon>
        <taxon>Phaffomycetales</taxon>
        <taxon>Wickerhamomycetaceae</taxon>
        <taxon>Wickerhamomyces</taxon>
    </lineage>
</organism>
<keyword evidence="5" id="KW-1185">Reference proteome</keyword>
<proteinExistence type="predicted"/>
<dbReference type="SUPFAM" id="SSF52540">
    <property type="entry name" value="P-loop containing nucleoside triphosphate hydrolases"/>
    <property type="match status" value="2"/>
</dbReference>
<evidence type="ECO:0000256" key="1">
    <source>
        <dbReference type="ARBA" id="ARBA00022741"/>
    </source>
</evidence>
<dbReference type="Proteomes" id="UP000009328">
    <property type="component" value="Unassembled WGS sequence"/>
</dbReference>
<evidence type="ECO:0000256" key="2">
    <source>
        <dbReference type="ARBA" id="ARBA00022840"/>
    </source>
</evidence>
<dbReference type="Pfam" id="PF00005">
    <property type="entry name" value="ABC_tran"/>
    <property type="match status" value="2"/>
</dbReference>
<dbReference type="PROSITE" id="PS50893">
    <property type="entry name" value="ABC_TRANSPORTER_2"/>
    <property type="match status" value="2"/>
</dbReference>
<name>K0KIE0_WICCF</name>
<keyword evidence="2 4" id="KW-0067">ATP-binding</keyword>
<feature type="domain" description="ABC transporter" evidence="3">
    <location>
        <begin position="281"/>
        <end position="501"/>
    </location>
</feature>
<protein>
    <submittedName>
        <fullName evidence="4">Ribose import ATP-binding protein</fullName>
        <ecNumber evidence="4">3.6.3.17</ecNumber>
    </submittedName>
</protein>
<dbReference type="InParanoid" id="K0KIE0"/>
<dbReference type="FunCoup" id="K0KIE0">
    <property type="interactions" value="57"/>
</dbReference>
<accession>K0KIE0</accession>
<reference evidence="4 5" key="1">
    <citation type="journal article" date="2012" name="Eukaryot. Cell">
        <title>Draft genome sequence of Wickerhamomyces ciferrii NRRL Y-1031 F-60-10.</title>
        <authorList>
            <person name="Schneider J."/>
            <person name="Andrea H."/>
            <person name="Blom J."/>
            <person name="Jaenicke S."/>
            <person name="Ruckert C."/>
            <person name="Schorsch C."/>
            <person name="Szczepanowski R."/>
            <person name="Farwick M."/>
            <person name="Goesmann A."/>
            <person name="Puhler A."/>
            <person name="Schaffer S."/>
            <person name="Tauch A."/>
            <person name="Kohler T."/>
            <person name="Brinkrolf K."/>
        </authorList>
    </citation>
    <scope>NUCLEOTIDE SEQUENCE [LARGE SCALE GENOMIC DNA]</scope>
    <source>
        <strain evidence="5">ATCC 14091 / BCRC 22168 / CBS 111 / JCM 3599 / NBRC 0793 / NRRL Y-1031 F-60-10</strain>
    </source>
</reference>
<dbReference type="InterPro" id="IPR050334">
    <property type="entry name" value="Molybdenum_import_ModC"/>
</dbReference>
<evidence type="ECO:0000259" key="3">
    <source>
        <dbReference type="PROSITE" id="PS50893"/>
    </source>
</evidence>
<keyword evidence="1" id="KW-0547">Nucleotide-binding</keyword>
<dbReference type="InterPro" id="IPR003593">
    <property type="entry name" value="AAA+_ATPase"/>
</dbReference>
<feature type="domain" description="ABC transporter" evidence="3">
    <location>
        <begin position="6"/>
        <end position="248"/>
    </location>
</feature>
<dbReference type="eggNOG" id="KOG0927">
    <property type="taxonomic scope" value="Eukaryota"/>
</dbReference>
<evidence type="ECO:0000313" key="4">
    <source>
        <dbReference type="EMBL" id="CCH40923.1"/>
    </source>
</evidence>
<dbReference type="InterPro" id="IPR027417">
    <property type="entry name" value="P-loop_NTPase"/>
</dbReference>
<dbReference type="HOGENOM" id="CLU_000604_45_3_1"/>
<dbReference type="GO" id="GO:0016887">
    <property type="term" value="F:ATP hydrolysis activity"/>
    <property type="evidence" value="ECO:0007669"/>
    <property type="project" value="InterPro"/>
</dbReference>
<dbReference type="GO" id="GO:0005524">
    <property type="term" value="F:ATP binding"/>
    <property type="evidence" value="ECO:0007669"/>
    <property type="project" value="UniProtKB-KW"/>
</dbReference>
<dbReference type="GO" id="GO:0005739">
    <property type="term" value="C:mitochondrion"/>
    <property type="evidence" value="ECO:0007669"/>
    <property type="project" value="TreeGrafter"/>
</dbReference>
<dbReference type="AlphaFoldDB" id="K0KIE0"/>
<evidence type="ECO:0000313" key="5">
    <source>
        <dbReference type="Proteomes" id="UP000009328"/>
    </source>
</evidence>
<dbReference type="STRING" id="1206466.K0KIE0"/>
<dbReference type="SMART" id="SM00382">
    <property type="entry name" value="AAA"/>
    <property type="match status" value="1"/>
</dbReference>
<dbReference type="Gene3D" id="3.40.50.300">
    <property type="entry name" value="P-loop containing nucleotide triphosphate hydrolases"/>
    <property type="match status" value="2"/>
</dbReference>
<dbReference type="EMBL" id="CAIF01000007">
    <property type="protein sequence ID" value="CCH40923.1"/>
    <property type="molecule type" value="Genomic_DNA"/>
</dbReference>
<dbReference type="PANTHER" id="PTHR43514:SF4">
    <property type="entry name" value="ABC TRANSPORTER I FAMILY MEMBER 10"/>
    <property type="match status" value="1"/>
</dbReference>
<gene>
    <name evidence="4" type="ORF">BN7_457</name>
</gene>